<protein>
    <submittedName>
        <fullName evidence="10">EMG1/NEP1 methyltransferase</fullName>
    </submittedName>
</protein>
<reference evidence="10 11" key="1">
    <citation type="journal article" date="2021" name="MBio">
        <title>A New Model Trypanosomatid, Novymonas esmeraldas: Genomic Perception of Its 'Candidatus Pandoraea novymonadis' Endosymbiont.</title>
        <authorList>
            <person name="Zakharova A."/>
            <person name="Saura A."/>
            <person name="Butenko A."/>
            <person name="Podesvova L."/>
            <person name="Warmusova S."/>
            <person name="Kostygov A.Y."/>
            <person name="Nenarokova A."/>
            <person name="Lukes J."/>
            <person name="Opperdoes F.R."/>
            <person name="Yurchenko V."/>
        </authorList>
    </citation>
    <scope>NUCLEOTIDE SEQUENCE [LARGE SCALE GENOMIC DNA]</scope>
    <source>
        <strain evidence="10 11">E262AT.01</strain>
    </source>
</reference>
<dbReference type="InterPro" id="IPR005304">
    <property type="entry name" value="Rbsml_bgen_MeTrfase_EMG1/NEP1"/>
</dbReference>
<dbReference type="Proteomes" id="UP001430356">
    <property type="component" value="Unassembled WGS sequence"/>
</dbReference>
<name>A0AAW0EW51_9TRYP</name>
<dbReference type="Pfam" id="PF03587">
    <property type="entry name" value="EMG1"/>
    <property type="match status" value="1"/>
</dbReference>
<keyword evidence="8" id="KW-0694">RNA-binding</keyword>
<evidence type="ECO:0000313" key="11">
    <source>
        <dbReference type="Proteomes" id="UP001430356"/>
    </source>
</evidence>
<keyword evidence="5" id="KW-0808">Transferase</keyword>
<gene>
    <name evidence="10" type="ORF">NESM_000727500</name>
</gene>
<keyword evidence="3" id="KW-0698">rRNA processing</keyword>
<proteinExistence type="inferred from homology"/>
<dbReference type="InterPro" id="IPR029026">
    <property type="entry name" value="tRNA_m1G_MTases_N"/>
</dbReference>
<evidence type="ECO:0000256" key="5">
    <source>
        <dbReference type="ARBA" id="ARBA00022679"/>
    </source>
</evidence>
<dbReference type="AlphaFoldDB" id="A0AAW0EW51"/>
<accession>A0AAW0EW51</accession>
<dbReference type="SUPFAM" id="SSF75217">
    <property type="entry name" value="alpha/beta knot"/>
    <property type="match status" value="1"/>
</dbReference>
<keyword evidence="4 10" id="KW-0489">Methyltransferase</keyword>
<comment type="caution">
    <text evidence="10">The sequence shown here is derived from an EMBL/GenBank/DDBJ whole genome shotgun (WGS) entry which is preliminary data.</text>
</comment>
<comment type="similarity">
    <text evidence="1">Belongs to the class IV-like SAM-binding methyltransferase superfamily. RNA methyltransferase NEP1 family.</text>
</comment>
<dbReference type="GO" id="GO:0019843">
    <property type="term" value="F:rRNA binding"/>
    <property type="evidence" value="ECO:0007669"/>
    <property type="project" value="UniProtKB-KW"/>
</dbReference>
<evidence type="ECO:0000256" key="2">
    <source>
        <dbReference type="ARBA" id="ARBA00022517"/>
    </source>
</evidence>
<evidence type="ECO:0000256" key="9">
    <source>
        <dbReference type="SAM" id="MobiDB-lite"/>
    </source>
</evidence>
<feature type="compositionally biased region" description="Low complexity" evidence="9">
    <location>
        <begin position="109"/>
        <end position="155"/>
    </location>
</feature>
<feature type="region of interest" description="Disordered" evidence="9">
    <location>
        <begin position="1"/>
        <end position="155"/>
    </location>
</feature>
<evidence type="ECO:0000256" key="6">
    <source>
        <dbReference type="ARBA" id="ARBA00022691"/>
    </source>
</evidence>
<sequence>MQSSFKRQHSGGSSGGFDGRGGRGRGRGAGRDGGRGFSRTEGRGGRGGRGRGSRGGGDGGDGGRDRDRSAAGMSSSSKWSGGYRPQVADESIPRPHLPGERTRGGRGGAAEFASRPLPSSSSAYPRSFASRGGRPVPGASPRPASSSSGSRSTAAKPRDVVVILEKAGILLGNMGLVDAYDRAATTEIANESLKDVRPDIVHQCLLALFDSDLAYQHRLRVYISLFVRQGKVIEVSPALRPPRTYARFRGLMSALLRDGRICSTEGQVLMRLLPGSVAPIIPHGAEVVGLTNSLASPVVTATQLARQAVAAPVDDALQGGIKHVTAFYCIACTDDCSLDGIDYISKSVCLSAYPMTAHVQCARVCEGHTRVEPASGHGSSSAAAAGTRGQRAADASGSSNGNGGVGVDASGASRRAGEIFPVDQTENADE</sequence>
<feature type="region of interest" description="Disordered" evidence="9">
    <location>
        <begin position="372"/>
        <end position="430"/>
    </location>
</feature>
<evidence type="ECO:0000256" key="4">
    <source>
        <dbReference type="ARBA" id="ARBA00022603"/>
    </source>
</evidence>
<keyword evidence="7" id="KW-0699">rRNA-binding</keyword>
<keyword evidence="2" id="KW-0690">Ribosome biogenesis</keyword>
<keyword evidence="11" id="KW-1185">Reference proteome</keyword>
<evidence type="ECO:0000313" key="10">
    <source>
        <dbReference type="EMBL" id="KAK7197751.1"/>
    </source>
</evidence>
<evidence type="ECO:0000256" key="1">
    <source>
        <dbReference type="ARBA" id="ARBA00008115"/>
    </source>
</evidence>
<evidence type="ECO:0000256" key="3">
    <source>
        <dbReference type="ARBA" id="ARBA00022552"/>
    </source>
</evidence>
<evidence type="ECO:0000256" key="8">
    <source>
        <dbReference type="ARBA" id="ARBA00022884"/>
    </source>
</evidence>
<dbReference type="EMBL" id="JAECZO010000118">
    <property type="protein sequence ID" value="KAK7197751.1"/>
    <property type="molecule type" value="Genomic_DNA"/>
</dbReference>
<dbReference type="GO" id="GO:0032040">
    <property type="term" value="C:small-subunit processome"/>
    <property type="evidence" value="ECO:0007669"/>
    <property type="project" value="TreeGrafter"/>
</dbReference>
<feature type="compositionally biased region" description="Low complexity" evidence="9">
    <location>
        <begin position="70"/>
        <end position="82"/>
    </location>
</feature>
<evidence type="ECO:0000256" key="7">
    <source>
        <dbReference type="ARBA" id="ARBA00022730"/>
    </source>
</evidence>
<keyword evidence="6" id="KW-0949">S-adenosyl-L-methionine</keyword>
<dbReference type="GO" id="GO:0070037">
    <property type="term" value="F:rRNA (pseudouridine) methyltransferase activity"/>
    <property type="evidence" value="ECO:0007669"/>
    <property type="project" value="InterPro"/>
</dbReference>
<dbReference type="InterPro" id="IPR029028">
    <property type="entry name" value="Alpha/beta_knot_MTases"/>
</dbReference>
<organism evidence="10 11">
    <name type="scientific">Novymonas esmeraldas</name>
    <dbReference type="NCBI Taxonomy" id="1808958"/>
    <lineage>
        <taxon>Eukaryota</taxon>
        <taxon>Discoba</taxon>
        <taxon>Euglenozoa</taxon>
        <taxon>Kinetoplastea</taxon>
        <taxon>Metakinetoplastina</taxon>
        <taxon>Trypanosomatida</taxon>
        <taxon>Trypanosomatidae</taxon>
        <taxon>Novymonas</taxon>
    </lineage>
</organism>
<feature type="compositionally biased region" description="Basic and acidic residues" evidence="9">
    <location>
        <begin position="91"/>
        <end position="103"/>
    </location>
</feature>
<dbReference type="FunFam" id="3.40.1280.10:FF:000043">
    <property type="entry name" value="EMG1/NEP1 methyltransferase, putative"/>
    <property type="match status" value="1"/>
</dbReference>
<feature type="compositionally biased region" description="Basic and acidic residues" evidence="9">
    <location>
        <begin position="29"/>
        <end position="44"/>
    </location>
</feature>
<dbReference type="PANTHER" id="PTHR12636">
    <property type="entry name" value="NEP1/MRA1"/>
    <property type="match status" value="1"/>
</dbReference>
<dbReference type="GO" id="GO:0070475">
    <property type="term" value="P:rRNA base methylation"/>
    <property type="evidence" value="ECO:0007669"/>
    <property type="project" value="InterPro"/>
</dbReference>
<dbReference type="PANTHER" id="PTHR12636:SF5">
    <property type="entry name" value="RIBOSOMAL RNA SMALL SUBUNIT METHYLTRANSFERASE NEP1"/>
    <property type="match status" value="1"/>
</dbReference>
<feature type="compositionally biased region" description="Low complexity" evidence="9">
    <location>
        <begin position="374"/>
        <end position="399"/>
    </location>
</feature>
<dbReference type="Gene3D" id="3.40.1280.10">
    <property type="match status" value="1"/>
</dbReference>